<dbReference type="AlphaFoldDB" id="A0A2J8A8T3"/>
<feature type="compositionally biased region" description="Basic and acidic residues" evidence="7">
    <location>
        <begin position="231"/>
        <end position="252"/>
    </location>
</feature>
<dbReference type="Pfam" id="PF16531">
    <property type="entry name" value="SAS-6_N"/>
    <property type="match status" value="1"/>
</dbReference>
<feature type="compositionally biased region" description="Low complexity" evidence="7">
    <location>
        <begin position="221"/>
        <end position="230"/>
    </location>
</feature>
<dbReference type="OrthoDB" id="49058at2759"/>
<comment type="subcellular location">
    <subcellularLocation>
        <location evidence="1">Cytoplasm</location>
        <location evidence="1">Cytoskeleton</location>
        <location evidence="1">Microtubule organizing center</location>
        <location evidence="1">Centrosome</location>
    </subcellularLocation>
</comment>
<feature type="compositionally biased region" description="Gly residues" evidence="7">
    <location>
        <begin position="636"/>
        <end position="663"/>
    </location>
</feature>
<feature type="domain" description="Spindle assembly abnormal protein 6 N-terminal" evidence="8">
    <location>
        <begin position="24"/>
        <end position="155"/>
    </location>
</feature>
<keyword evidence="5" id="KW-0131">Cell cycle</keyword>
<reference evidence="10 11" key="1">
    <citation type="journal article" date="2017" name="Mol. Biol. Evol.">
        <title>The 4-celled Tetrabaena socialis nuclear genome reveals the essential components for genetic control of cell number at the origin of multicellularity in the volvocine lineage.</title>
        <authorList>
            <person name="Featherston J."/>
            <person name="Arakaki Y."/>
            <person name="Hanschen E.R."/>
            <person name="Ferris P.J."/>
            <person name="Michod R.E."/>
            <person name="Olson B.J.S.C."/>
            <person name="Nozaki H."/>
            <person name="Durand P.M."/>
        </authorList>
    </citation>
    <scope>NUCLEOTIDE SEQUENCE [LARGE SCALE GENOMIC DNA]</scope>
    <source>
        <strain evidence="10 11">NIES-571</strain>
    </source>
</reference>
<evidence type="ECO:0000256" key="1">
    <source>
        <dbReference type="ARBA" id="ARBA00004300"/>
    </source>
</evidence>
<evidence type="ECO:0000313" key="10">
    <source>
        <dbReference type="EMBL" id="PNH08928.1"/>
    </source>
</evidence>
<dbReference type="InterPro" id="IPR038558">
    <property type="entry name" value="SAS-6_N_sf"/>
</dbReference>
<keyword evidence="4" id="KW-0206">Cytoskeleton</keyword>
<comment type="caution">
    <text evidence="10">The sequence shown here is derived from an EMBL/GenBank/DDBJ whole genome shotgun (WGS) entry which is preliminary data.</text>
</comment>
<evidence type="ECO:0000259" key="8">
    <source>
        <dbReference type="Pfam" id="PF16531"/>
    </source>
</evidence>
<organism evidence="10 11">
    <name type="scientific">Tetrabaena socialis</name>
    <dbReference type="NCBI Taxonomy" id="47790"/>
    <lineage>
        <taxon>Eukaryota</taxon>
        <taxon>Viridiplantae</taxon>
        <taxon>Chlorophyta</taxon>
        <taxon>core chlorophytes</taxon>
        <taxon>Chlorophyceae</taxon>
        <taxon>CS clade</taxon>
        <taxon>Chlamydomonadales</taxon>
        <taxon>Tetrabaenaceae</taxon>
        <taxon>Tetrabaena</taxon>
    </lineage>
</organism>
<dbReference type="Proteomes" id="UP000236333">
    <property type="component" value="Unassembled WGS sequence"/>
</dbReference>
<keyword evidence="2" id="KW-0963">Cytoplasm</keyword>
<keyword evidence="3 6" id="KW-0175">Coiled coil</keyword>
<feature type="region of interest" description="Disordered" evidence="7">
    <location>
        <begin position="621"/>
        <end position="663"/>
    </location>
</feature>
<keyword evidence="11" id="KW-1185">Reference proteome</keyword>
<evidence type="ECO:0000256" key="6">
    <source>
        <dbReference type="SAM" id="Coils"/>
    </source>
</evidence>
<evidence type="ECO:0000256" key="5">
    <source>
        <dbReference type="ARBA" id="ARBA00023306"/>
    </source>
</evidence>
<gene>
    <name evidence="10" type="ORF">TSOC_004518</name>
</gene>
<dbReference type="PANTHER" id="PTHR44281:SF2">
    <property type="entry name" value="SPINDLE ASSEMBLY ABNORMAL PROTEIN 6 HOMOLOG"/>
    <property type="match status" value="1"/>
</dbReference>
<feature type="domain" description="Sas-6-like oligomerization" evidence="9">
    <location>
        <begin position="183"/>
        <end position="248"/>
    </location>
</feature>
<dbReference type="InterPro" id="IPR032396">
    <property type="entry name" value="SAS-6_N"/>
</dbReference>
<evidence type="ECO:0000256" key="7">
    <source>
        <dbReference type="SAM" id="MobiDB-lite"/>
    </source>
</evidence>
<evidence type="ECO:0000259" key="9">
    <source>
        <dbReference type="Pfam" id="PF22331"/>
    </source>
</evidence>
<dbReference type="InterPro" id="IPR054755">
    <property type="entry name" value="Sas-6-like_oligomerization"/>
</dbReference>
<protein>
    <submittedName>
        <fullName evidence="10">Spindle assembly abnormal protein 6</fullName>
    </submittedName>
</protein>
<evidence type="ECO:0000313" key="11">
    <source>
        <dbReference type="Proteomes" id="UP000236333"/>
    </source>
</evidence>
<dbReference type="CDD" id="cd10142">
    <property type="entry name" value="HD_SAS6_N"/>
    <property type="match status" value="1"/>
</dbReference>
<dbReference type="EMBL" id="PGGS01000111">
    <property type="protein sequence ID" value="PNH08928.1"/>
    <property type="molecule type" value="Genomic_DNA"/>
</dbReference>
<dbReference type="Gene3D" id="2.170.210.20">
    <property type="entry name" value="Spindle assembly abnormal protein 6, N-terminal domain"/>
    <property type="match status" value="1"/>
</dbReference>
<evidence type="ECO:0000256" key="4">
    <source>
        <dbReference type="ARBA" id="ARBA00023212"/>
    </source>
</evidence>
<name>A0A2J8A8T3_9CHLO</name>
<feature type="coiled-coil region" evidence="6">
    <location>
        <begin position="317"/>
        <end position="456"/>
    </location>
</feature>
<proteinExistence type="predicted"/>
<dbReference type="PANTHER" id="PTHR44281">
    <property type="entry name" value="SPINDLE ASSEMBLY ABNORMAL PROTEIN 6 HOMOLOG"/>
    <property type="match status" value="1"/>
</dbReference>
<evidence type="ECO:0000256" key="3">
    <source>
        <dbReference type="ARBA" id="ARBA00023054"/>
    </source>
</evidence>
<feature type="compositionally biased region" description="Polar residues" evidence="7">
    <location>
        <begin position="622"/>
        <end position="635"/>
    </location>
</feature>
<feature type="region of interest" description="Disordered" evidence="7">
    <location>
        <begin position="221"/>
        <end position="252"/>
    </location>
</feature>
<sequence>MPLLLEESDSKAAVGFDLSTANTLFWRPVPVHVKQQDREDQHEELTIRILTGVARQNHNLRILRVHISSDSDLYFLHTLEVSEEDFQSLKNDQGILVDFASFPGKIISLLERCIAAQPGDSPRFQAVMTARGAESVFKILEINDFKQLPHITLAFRPGNDSVVKQFLAFRLTEVKAHCQELSDGLSKTTDDRDTTSSQLVHCRQQLLELREQYDKHLLEAQAQAKTQQASAHEERIREKSELSDQHERERGELEKRFRDQISGLNTRLGELDSENRKLREIKYELDTKVSELSHKLGSAEGSNRSLDEEGVRLRAINQQVSIAKHELEIQVNEARAKVLALEEKANSQADVIDQQRGRLREMEAAMRQAEHRCADLRDAALAAEARAKEAQAEVAKGNQIIDKLTTDISMAKEKTKRKAAVLIRQEEELQQREQSLSGAMRELTTLSQQAEALRLELGGLRGDNEALRGKVEDSKQQLLSNEQMIRWLNQQVTDAQLHSSGAVVPGSRYSFRPTSTLPSGMGAPSVAATPAVGLLAGPGPSTAYKPHGPTTSTASRYLHSHSAGAGSGTGLGFSHGGGTAAGSGLGFSHGGGAAAGSGLGFSHGGGAAAGSGLGFAGGGSSMSYSQPATTSNSDQHGGGGAGGGGGGGFGTSTSGAGAGGGGGASTHTAFRGLAAGLQASPGAAGSGRVSAMSTPALHRSGVGLSGSYSTSSSLSFGMGMAAPRLHEATPAPSKYGLAAVGGGSYGGLSYGGNLAAGTGFGGQGGAGGEAALSASQRV</sequence>
<dbReference type="Pfam" id="PF22331">
    <property type="entry name" value="Sas-6-like_oligomerization"/>
    <property type="match status" value="1"/>
</dbReference>
<evidence type="ECO:0000256" key="2">
    <source>
        <dbReference type="ARBA" id="ARBA00022490"/>
    </source>
</evidence>
<feature type="region of interest" description="Disordered" evidence="7">
    <location>
        <begin position="538"/>
        <end position="561"/>
    </location>
</feature>
<accession>A0A2J8A8T3</accession>